<organism evidence="4 5">
    <name type="scientific">Paralvinella palmiformis</name>
    <dbReference type="NCBI Taxonomy" id="53620"/>
    <lineage>
        <taxon>Eukaryota</taxon>
        <taxon>Metazoa</taxon>
        <taxon>Spiralia</taxon>
        <taxon>Lophotrochozoa</taxon>
        <taxon>Annelida</taxon>
        <taxon>Polychaeta</taxon>
        <taxon>Sedentaria</taxon>
        <taxon>Canalipalpata</taxon>
        <taxon>Terebellida</taxon>
        <taxon>Terebelliformia</taxon>
        <taxon>Alvinellidae</taxon>
        <taxon>Paralvinella</taxon>
    </lineage>
</organism>
<feature type="compositionally biased region" description="Polar residues" evidence="2">
    <location>
        <begin position="387"/>
        <end position="412"/>
    </location>
</feature>
<dbReference type="PROSITE" id="PS50004">
    <property type="entry name" value="C2"/>
    <property type="match status" value="1"/>
</dbReference>
<dbReference type="Pfam" id="PF00168">
    <property type="entry name" value="C2"/>
    <property type="match status" value="2"/>
</dbReference>
<dbReference type="CDD" id="cd04048">
    <property type="entry name" value="C2A_Copine"/>
    <property type="match status" value="1"/>
</dbReference>
<protein>
    <recommendedName>
        <fullName evidence="3">C2 domain-containing protein</fullName>
    </recommendedName>
</protein>
<proteinExistence type="inferred from homology"/>
<reference evidence="4" key="1">
    <citation type="journal article" date="2023" name="Mol. Biol. Evol.">
        <title>Third-Generation Sequencing Reveals the Adaptive Role of the Epigenome in Three Deep-Sea Polychaetes.</title>
        <authorList>
            <person name="Perez M."/>
            <person name="Aroh O."/>
            <person name="Sun Y."/>
            <person name="Lan Y."/>
            <person name="Juniper S.K."/>
            <person name="Young C.R."/>
            <person name="Angers B."/>
            <person name="Qian P.Y."/>
        </authorList>
    </citation>
    <scope>NUCLEOTIDE SEQUENCE</scope>
    <source>
        <strain evidence="4">P08H-3</strain>
    </source>
</reference>
<dbReference type="GO" id="GO:0005886">
    <property type="term" value="C:plasma membrane"/>
    <property type="evidence" value="ECO:0007669"/>
    <property type="project" value="TreeGrafter"/>
</dbReference>
<dbReference type="InterPro" id="IPR045052">
    <property type="entry name" value="Copine"/>
</dbReference>
<feature type="region of interest" description="Disordered" evidence="2">
    <location>
        <begin position="358"/>
        <end position="658"/>
    </location>
</feature>
<dbReference type="CDD" id="cd04047">
    <property type="entry name" value="C2B_Copine"/>
    <property type="match status" value="1"/>
</dbReference>
<dbReference type="InterPro" id="IPR000008">
    <property type="entry name" value="C2_dom"/>
</dbReference>
<dbReference type="Pfam" id="PF07002">
    <property type="entry name" value="Copine"/>
    <property type="match status" value="1"/>
</dbReference>
<dbReference type="InterPro" id="IPR035892">
    <property type="entry name" value="C2_domain_sf"/>
</dbReference>
<evidence type="ECO:0000256" key="1">
    <source>
        <dbReference type="ARBA" id="ARBA00009048"/>
    </source>
</evidence>
<comment type="similarity">
    <text evidence="1">Belongs to the copine family.</text>
</comment>
<dbReference type="SUPFAM" id="SSF49562">
    <property type="entry name" value="C2 domain (Calcium/lipid-binding domain, CaLB)"/>
    <property type="match status" value="1"/>
</dbReference>
<dbReference type="Gene3D" id="2.60.40.150">
    <property type="entry name" value="C2 domain"/>
    <property type="match status" value="1"/>
</dbReference>
<dbReference type="PANTHER" id="PTHR10857">
    <property type="entry name" value="COPINE"/>
    <property type="match status" value="1"/>
</dbReference>
<dbReference type="PANTHER" id="PTHR10857:SF106">
    <property type="entry name" value="C2 DOMAIN-CONTAINING PROTEIN"/>
    <property type="match status" value="1"/>
</dbReference>
<dbReference type="EMBL" id="JAODUP010000178">
    <property type="protein sequence ID" value="KAK2158060.1"/>
    <property type="molecule type" value="Genomic_DNA"/>
</dbReference>
<evidence type="ECO:0000259" key="3">
    <source>
        <dbReference type="PROSITE" id="PS50004"/>
    </source>
</evidence>
<feature type="compositionally biased region" description="Gly residues" evidence="2">
    <location>
        <begin position="420"/>
        <end position="480"/>
    </location>
</feature>
<dbReference type="AlphaFoldDB" id="A0AAD9JSY4"/>
<feature type="compositionally biased region" description="Gly residues" evidence="2">
    <location>
        <begin position="584"/>
        <end position="611"/>
    </location>
</feature>
<feature type="compositionally biased region" description="Low complexity" evidence="2">
    <location>
        <begin position="481"/>
        <end position="506"/>
    </location>
</feature>
<keyword evidence="5" id="KW-1185">Reference proteome</keyword>
<dbReference type="InterPro" id="IPR010734">
    <property type="entry name" value="Copine_C"/>
</dbReference>
<sequence>MATLLFKRGSSAAPTSKVEISVIARNLKDRDTFSKSDPMCVLFMKSIGSNNFLEVGRTEMIKDCLNPEFVKKFNVDYFFEELQKLKFELGLSTNAGTIIVRAEELANCKELISLKLSGTKLDKKDTFGKSDPFLVISRVNTDDRTIKFDCYDWDSDGSHDFIGAFQATVDDLQQPSKHFDLINPKKKAKKKGYRNSGVNGDASNPYCNGISGVLAAYQRTLHTVQLWGPTNFSPVINHVAKFAEVYQDGSHYFVLLILTDGVITDMPQTKQAVVRASSLPMSIIIVGVGNAEFDAMEELDADNQRLSANGQYAERDIVQFVPFREFVGGRYGNSIEMSKAYLAKEVLAEIPDQVTGFMKKRGINPRPPRTDSALDHSSLAGVKTEPASRNISNDGVLSNQTQQPHSGSSYGSNRAPPPGQQGGYGAPPPGQQGGYGAPPPGQQGGYGAPPPGQQGGYGASPSGQQGGYGASPSGQQGGYGASPPGQPGAYGAPPGQPGAYGAPQPGQQGGYGAPQPGQQGGYGAPPTGPEGGYGVPPPRQQSGYGTPPPGQQGGYSAPPTGQQGGYGVPTPGQQGSYGAPPMGQQGGYGAPPSGQQGGYGTPAAGQQGGYGALPPGQQGSYGAPPPVQQSSYGAPSPGQRGSYGAPPSGYQGHYNTHS</sequence>
<comment type="caution">
    <text evidence="4">The sequence shown here is derived from an EMBL/GenBank/DDBJ whole genome shotgun (WGS) entry which is preliminary data.</text>
</comment>
<dbReference type="SUPFAM" id="SSF53300">
    <property type="entry name" value="vWA-like"/>
    <property type="match status" value="1"/>
</dbReference>
<dbReference type="InterPro" id="IPR037768">
    <property type="entry name" value="C2B_Copine"/>
</dbReference>
<feature type="domain" description="C2" evidence="3">
    <location>
        <begin position="1"/>
        <end position="183"/>
    </location>
</feature>
<gene>
    <name evidence="4" type="ORF">LSH36_178g05059</name>
</gene>
<dbReference type="GO" id="GO:0005544">
    <property type="term" value="F:calcium-dependent phospholipid binding"/>
    <property type="evidence" value="ECO:0007669"/>
    <property type="project" value="InterPro"/>
</dbReference>
<dbReference type="InterPro" id="IPR036465">
    <property type="entry name" value="vWFA_dom_sf"/>
</dbReference>
<evidence type="ECO:0000313" key="5">
    <source>
        <dbReference type="Proteomes" id="UP001208570"/>
    </source>
</evidence>
<name>A0AAD9JSY4_9ANNE</name>
<feature type="compositionally biased region" description="Gly residues" evidence="2">
    <location>
        <begin position="507"/>
        <end position="534"/>
    </location>
</feature>
<accession>A0AAD9JSY4</accession>
<evidence type="ECO:0000256" key="2">
    <source>
        <dbReference type="SAM" id="MobiDB-lite"/>
    </source>
</evidence>
<dbReference type="GO" id="GO:0071277">
    <property type="term" value="P:cellular response to calcium ion"/>
    <property type="evidence" value="ECO:0007669"/>
    <property type="project" value="TreeGrafter"/>
</dbReference>
<dbReference type="Proteomes" id="UP001208570">
    <property type="component" value="Unassembled WGS sequence"/>
</dbReference>
<evidence type="ECO:0000313" key="4">
    <source>
        <dbReference type="EMBL" id="KAK2158060.1"/>
    </source>
</evidence>